<reference evidence="2 3" key="1">
    <citation type="submission" date="2020-07" db="EMBL/GenBank/DDBJ databases">
        <title>Genomic Encyclopedia of Type Strains, Phase IV (KMG-V): Genome sequencing to study the core and pangenomes of soil and plant-associated prokaryotes.</title>
        <authorList>
            <person name="Whitman W."/>
        </authorList>
    </citation>
    <scope>NUCLEOTIDE SEQUENCE [LARGE SCALE GENOMIC DNA]</scope>
    <source>
        <strain evidence="2 3">M8UP30</strain>
    </source>
</reference>
<keyword evidence="1" id="KW-0812">Transmembrane</keyword>
<dbReference type="EMBL" id="JACCCV010000002">
    <property type="protein sequence ID" value="NYF52753.1"/>
    <property type="molecule type" value="Genomic_DNA"/>
</dbReference>
<protein>
    <submittedName>
        <fullName evidence="2">Uncharacterized protein</fullName>
    </submittedName>
</protein>
<evidence type="ECO:0000256" key="1">
    <source>
        <dbReference type="SAM" id="Phobius"/>
    </source>
</evidence>
<organism evidence="2 3">
    <name type="scientific">Tunturiibacter lichenicola</name>
    <dbReference type="NCBI Taxonomy" id="2051959"/>
    <lineage>
        <taxon>Bacteria</taxon>
        <taxon>Pseudomonadati</taxon>
        <taxon>Acidobacteriota</taxon>
        <taxon>Terriglobia</taxon>
        <taxon>Terriglobales</taxon>
        <taxon>Acidobacteriaceae</taxon>
        <taxon>Tunturiibacter</taxon>
    </lineage>
</organism>
<keyword evidence="1" id="KW-0472">Membrane</keyword>
<keyword evidence="1" id="KW-1133">Transmembrane helix</keyword>
<feature type="transmembrane region" description="Helical" evidence="1">
    <location>
        <begin position="77"/>
        <end position="99"/>
    </location>
</feature>
<dbReference type="Proteomes" id="UP000534186">
    <property type="component" value="Unassembled WGS sequence"/>
</dbReference>
<feature type="transmembrane region" description="Helical" evidence="1">
    <location>
        <begin position="43"/>
        <end position="65"/>
    </location>
</feature>
<evidence type="ECO:0000313" key="2">
    <source>
        <dbReference type="EMBL" id="NYF52753.1"/>
    </source>
</evidence>
<proteinExistence type="predicted"/>
<accession>A0A7Y9T3E7</accession>
<gene>
    <name evidence="2" type="ORF">HDF12_003152</name>
</gene>
<comment type="caution">
    <text evidence="2">The sequence shown here is derived from an EMBL/GenBank/DDBJ whole genome shotgun (WGS) entry which is preliminary data.</text>
</comment>
<name>A0A7Y9T3E7_9BACT</name>
<evidence type="ECO:0000313" key="3">
    <source>
        <dbReference type="Proteomes" id="UP000534186"/>
    </source>
</evidence>
<sequence>MFPTGAAGVALILLRVSVAATLFTEAMPQGNPAAHIWQSAGLGLLGVAICLGLFTPVSSIACCLIEVAMLLDMKDLVFIPLISSILVAASLGLLGPGAYSLDARMFGRRLVVSSSDKTMSGD</sequence>
<dbReference type="AlphaFoldDB" id="A0A7Y9T3E7"/>